<dbReference type="GO" id="GO:0008652">
    <property type="term" value="P:amino acid biosynthetic process"/>
    <property type="evidence" value="ECO:0007669"/>
    <property type="project" value="UniProtKB-KW"/>
</dbReference>
<feature type="domain" description="SDH C-terminal" evidence="11">
    <location>
        <begin position="245"/>
        <end position="272"/>
    </location>
</feature>
<feature type="binding site" evidence="8">
    <location>
        <position position="245"/>
    </location>
    <ligand>
        <name>NADP(+)</name>
        <dbReference type="ChEBI" id="CHEBI:58349"/>
    </ligand>
</feature>
<comment type="caution">
    <text evidence="12">The sequence shown here is derived from an EMBL/GenBank/DDBJ whole genome shotgun (WGS) entry which is preliminary data.</text>
</comment>
<feature type="binding site" evidence="8">
    <location>
        <position position="64"/>
    </location>
    <ligand>
        <name>shikimate</name>
        <dbReference type="ChEBI" id="CHEBI:36208"/>
    </ligand>
</feature>
<comment type="catalytic activity">
    <reaction evidence="7 8">
        <text>shikimate + NADP(+) = 3-dehydroshikimate + NADPH + H(+)</text>
        <dbReference type="Rhea" id="RHEA:17737"/>
        <dbReference type="ChEBI" id="CHEBI:15378"/>
        <dbReference type="ChEBI" id="CHEBI:16630"/>
        <dbReference type="ChEBI" id="CHEBI:36208"/>
        <dbReference type="ChEBI" id="CHEBI:57783"/>
        <dbReference type="ChEBI" id="CHEBI:58349"/>
        <dbReference type="EC" id="1.1.1.25"/>
    </reaction>
</comment>
<dbReference type="InterPro" id="IPR046346">
    <property type="entry name" value="Aminoacid_DH-like_N_sf"/>
</dbReference>
<feature type="binding site" evidence="8">
    <location>
        <begin position="153"/>
        <end position="158"/>
    </location>
    <ligand>
        <name>NADP(+)</name>
        <dbReference type="ChEBI" id="CHEBI:58349"/>
    </ligand>
</feature>
<dbReference type="GO" id="GO:0050661">
    <property type="term" value="F:NADP binding"/>
    <property type="evidence" value="ECO:0007669"/>
    <property type="project" value="InterPro"/>
</dbReference>
<evidence type="ECO:0000256" key="8">
    <source>
        <dbReference type="HAMAP-Rule" id="MF_00222"/>
    </source>
</evidence>
<dbReference type="InterPro" id="IPR006151">
    <property type="entry name" value="Shikm_DH/Glu-tRNA_Rdtase"/>
</dbReference>
<evidence type="ECO:0000259" key="9">
    <source>
        <dbReference type="Pfam" id="PF01488"/>
    </source>
</evidence>
<dbReference type="SUPFAM" id="SSF53223">
    <property type="entry name" value="Aminoacid dehydrogenase-like, N-terminal domain"/>
    <property type="match status" value="1"/>
</dbReference>
<comment type="pathway">
    <text evidence="1 8">Metabolic intermediate biosynthesis; chorismate biosynthesis; chorismate from D-erythrose 4-phosphate and phosphoenolpyruvate: step 4/7.</text>
</comment>
<dbReference type="PANTHER" id="PTHR21089">
    <property type="entry name" value="SHIKIMATE DEHYDROGENASE"/>
    <property type="match status" value="1"/>
</dbReference>
<evidence type="ECO:0000313" key="12">
    <source>
        <dbReference type="EMBL" id="RUO64422.1"/>
    </source>
</evidence>
<feature type="active site" description="Proton acceptor" evidence="8">
    <location>
        <position position="68"/>
    </location>
</feature>
<organism evidence="12 13">
    <name type="scientific">Idiomarina piscisalsi</name>
    <dbReference type="NCBI Taxonomy" id="1096243"/>
    <lineage>
        <taxon>Bacteria</taxon>
        <taxon>Pseudomonadati</taxon>
        <taxon>Pseudomonadota</taxon>
        <taxon>Gammaproteobacteria</taxon>
        <taxon>Alteromonadales</taxon>
        <taxon>Idiomarinaceae</taxon>
        <taxon>Idiomarina</taxon>
    </lineage>
</organism>
<dbReference type="NCBIfam" id="TIGR00507">
    <property type="entry name" value="aroE"/>
    <property type="match status" value="1"/>
</dbReference>
<evidence type="ECO:0000259" key="11">
    <source>
        <dbReference type="Pfam" id="PF18317"/>
    </source>
</evidence>
<dbReference type="Pfam" id="PF08501">
    <property type="entry name" value="Shikimate_dh_N"/>
    <property type="match status" value="1"/>
</dbReference>
<feature type="domain" description="Quinate/shikimate 5-dehydrogenase/glutamyl-tRNA reductase" evidence="9">
    <location>
        <begin position="119"/>
        <end position="201"/>
    </location>
</feature>
<reference evidence="12 13" key="1">
    <citation type="journal article" date="2011" name="Front. Microbiol.">
        <title>Genomic signatures of strain selection and enhancement in Bacillus atrophaeus var. globigii, a historical biowarfare simulant.</title>
        <authorList>
            <person name="Gibbons H.S."/>
            <person name="Broomall S.M."/>
            <person name="McNew L.A."/>
            <person name="Daligault H."/>
            <person name="Chapman C."/>
            <person name="Bruce D."/>
            <person name="Karavis M."/>
            <person name="Krepps M."/>
            <person name="McGregor P.A."/>
            <person name="Hong C."/>
            <person name="Park K.H."/>
            <person name="Akmal A."/>
            <person name="Feldman A."/>
            <person name="Lin J.S."/>
            <person name="Chang W.E."/>
            <person name="Higgs B.W."/>
            <person name="Demirev P."/>
            <person name="Lindquist J."/>
            <person name="Liem A."/>
            <person name="Fochler E."/>
            <person name="Read T.D."/>
            <person name="Tapia R."/>
            <person name="Johnson S."/>
            <person name="Bishop-Lilly K.A."/>
            <person name="Detter C."/>
            <person name="Han C."/>
            <person name="Sozhamannan S."/>
            <person name="Rosenzweig C.N."/>
            <person name="Skowronski E.W."/>
        </authorList>
    </citation>
    <scope>NUCLEOTIDE SEQUENCE [LARGE SCALE GENOMIC DNA]</scope>
    <source>
        <strain evidence="12 13">TPS4-2</strain>
    </source>
</reference>
<proteinExistence type="inferred from homology"/>
<dbReference type="SUPFAM" id="SSF51735">
    <property type="entry name" value="NAD(P)-binding Rossmann-fold domains"/>
    <property type="match status" value="1"/>
</dbReference>
<dbReference type="Gene3D" id="3.40.50.720">
    <property type="entry name" value="NAD(P)-binding Rossmann-like Domain"/>
    <property type="match status" value="1"/>
</dbReference>
<feature type="binding site" evidence="8">
    <location>
        <position position="80"/>
    </location>
    <ligand>
        <name>NADP(+)</name>
        <dbReference type="ChEBI" id="CHEBI:58349"/>
    </ligand>
</feature>
<dbReference type="HAMAP" id="MF_00222">
    <property type="entry name" value="Shikimate_DH_AroE"/>
    <property type="match status" value="1"/>
</dbReference>
<protein>
    <recommendedName>
        <fullName evidence="2 8">Shikimate dehydrogenase (NADP(+))</fullName>
        <shortName evidence="8">SDH</shortName>
        <ecNumber evidence="2 8">1.1.1.25</ecNumber>
    </recommendedName>
</protein>
<dbReference type="InterPro" id="IPR013708">
    <property type="entry name" value="Shikimate_DH-bd_N"/>
</dbReference>
<sequence length="280" mass="30093">MTNPVRLGVFGNPVAHSLSPIIHSLFAELRDERILYERMLATPAYFPKAVAQFFRNGGSGANVTLPFKEQAAQLANTLTDRARVAGAVNTLIKVGSGLVVGDNTDGEGLVKDLNSEGFDVSGRSLVLLGAGGSARGVLPALLSLNPAKVYLVNRTLEKAQVLKQLLVDLSVHGAENIQVVSNAESINEQVDAVVNATSSSLHNIDIPLPGSFADDAWGYDLMYSDTPTHFLRQLEKAGVKNRADGLGMLIEQAASSYQLWMGGERPDTTFVMSKLRPRTY</sequence>
<dbReference type="InterPro" id="IPR011342">
    <property type="entry name" value="Shikimate_DH"/>
</dbReference>
<comment type="subunit">
    <text evidence="8">Homodimer.</text>
</comment>
<evidence type="ECO:0000256" key="7">
    <source>
        <dbReference type="ARBA" id="ARBA00049442"/>
    </source>
</evidence>
<dbReference type="Pfam" id="PF01488">
    <property type="entry name" value="Shikimate_DH"/>
    <property type="match status" value="1"/>
</dbReference>
<dbReference type="RefSeq" id="WP_126752111.1">
    <property type="nucleotide sequence ID" value="NZ_JBHUMT010000001.1"/>
</dbReference>
<dbReference type="GO" id="GO:0009073">
    <property type="term" value="P:aromatic amino acid family biosynthetic process"/>
    <property type="evidence" value="ECO:0007669"/>
    <property type="project" value="UniProtKB-KW"/>
</dbReference>
<dbReference type="PANTHER" id="PTHR21089:SF1">
    <property type="entry name" value="BIFUNCTIONAL 3-DEHYDROQUINATE DEHYDRATASE_SHIKIMATE DEHYDROGENASE, CHLOROPLASTIC"/>
    <property type="match status" value="1"/>
</dbReference>
<dbReference type="Gene3D" id="3.40.50.10860">
    <property type="entry name" value="Leucine Dehydrogenase, chain A, domain 1"/>
    <property type="match status" value="1"/>
</dbReference>
<dbReference type="NCBIfam" id="NF001310">
    <property type="entry name" value="PRK00258.1-2"/>
    <property type="match status" value="1"/>
</dbReference>
<dbReference type="UniPathway" id="UPA00053">
    <property type="reaction ID" value="UER00087"/>
</dbReference>
<feature type="domain" description="Shikimate dehydrogenase substrate binding N-terminal" evidence="10">
    <location>
        <begin position="9"/>
        <end position="91"/>
    </location>
</feature>
<dbReference type="EMBL" id="PIQA01000004">
    <property type="protein sequence ID" value="RUO64422.1"/>
    <property type="molecule type" value="Genomic_DNA"/>
</dbReference>
<comment type="function">
    <text evidence="8">Involved in the biosynthesis of the chorismate, which leads to the biosynthesis of aromatic amino acids. Catalyzes the reversible NADPH linked reduction of 3-dehydroshikimate (DHSA) to yield shikimate (SA).</text>
</comment>
<keyword evidence="5 8" id="KW-0560">Oxidoreductase</keyword>
<evidence type="ECO:0000256" key="2">
    <source>
        <dbReference type="ARBA" id="ARBA00012962"/>
    </source>
</evidence>
<dbReference type="CDD" id="cd01065">
    <property type="entry name" value="NAD_bind_Shikimate_DH"/>
    <property type="match status" value="1"/>
</dbReference>
<keyword evidence="3 8" id="KW-0028">Amino-acid biosynthesis</keyword>
<feature type="binding site" evidence="8">
    <location>
        <position position="105"/>
    </location>
    <ligand>
        <name>shikimate</name>
        <dbReference type="ChEBI" id="CHEBI:36208"/>
    </ligand>
</feature>
<evidence type="ECO:0000256" key="4">
    <source>
        <dbReference type="ARBA" id="ARBA00022857"/>
    </source>
</evidence>
<comment type="similarity">
    <text evidence="8">Belongs to the shikimate dehydrogenase family.</text>
</comment>
<dbReference type="EC" id="1.1.1.25" evidence="2 8"/>
<evidence type="ECO:0000313" key="13">
    <source>
        <dbReference type="Proteomes" id="UP000288361"/>
    </source>
</evidence>
<dbReference type="GO" id="GO:0019632">
    <property type="term" value="P:shikimate metabolic process"/>
    <property type="evidence" value="ECO:0007669"/>
    <property type="project" value="InterPro"/>
</dbReference>
<feature type="binding site" evidence="8">
    <location>
        <position position="252"/>
    </location>
    <ligand>
        <name>shikimate</name>
        <dbReference type="ChEBI" id="CHEBI:36208"/>
    </ligand>
</feature>
<feature type="binding site" evidence="8">
    <location>
        <begin position="17"/>
        <end position="19"/>
    </location>
    <ligand>
        <name>shikimate</name>
        <dbReference type="ChEBI" id="CHEBI:36208"/>
    </ligand>
</feature>
<evidence type="ECO:0000259" key="10">
    <source>
        <dbReference type="Pfam" id="PF08501"/>
    </source>
</evidence>
<dbReference type="InterPro" id="IPR022893">
    <property type="entry name" value="Shikimate_DH_fam"/>
</dbReference>
<dbReference type="GO" id="GO:0004764">
    <property type="term" value="F:shikimate 3-dehydrogenase (NADP+) activity"/>
    <property type="evidence" value="ECO:0007669"/>
    <property type="project" value="UniProtKB-UniRule"/>
</dbReference>
<evidence type="ECO:0000256" key="5">
    <source>
        <dbReference type="ARBA" id="ARBA00023002"/>
    </source>
</evidence>
<gene>
    <name evidence="8" type="primary">aroE</name>
    <name evidence="12" type="ORF">CWI73_06915</name>
</gene>
<dbReference type="Pfam" id="PF18317">
    <property type="entry name" value="SDH_C"/>
    <property type="match status" value="1"/>
</dbReference>
<dbReference type="FunFam" id="3.40.50.10860:FF:000006">
    <property type="entry name" value="Shikimate dehydrogenase (NADP(+))"/>
    <property type="match status" value="1"/>
</dbReference>
<evidence type="ECO:0000256" key="6">
    <source>
        <dbReference type="ARBA" id="ARBA00023141"/>
    </source>
</evidence>
<dbReference type="GO" id="GO:0005829">
    <property type="term" value="C:cytosol"/>
    <property type="evidence" value="ECO:0007669"/>
    <property type="project" value="TreeGrafter"/>
</dbReference>
<keyword evidence="6 8" id="KW-0057">Aromatic amino acid biosynthesis</keyword>
<dbReference type="GO" id="GO:0009423">
    <property type="term" value="P:chorismate biosynthetic process"/>
    <property type="evidence" value="ECO:0007669"/>
    <property type="project" value="UniProtKB-UniRule"/>
</dbReference>
<name>A0A432YS65_9GAMM</name>
<evidence type="ECO:0000256" key="3">
    <source>
        <dbReference type="ARBA" id="ARBA00022605"/>
    </source>
</evidence>
<accession>A0A432YS65</accession>
<dbReference type="AlphaFoldDB" id="A0A432YS65"/>
<dbReference type="Proteomes" id="UP000288361">
    <property type="component" value="Unassembled WGS sequence"/>
</dbReference>
<feature type="binding site" evidence="8">
    <location>
        <position position="223"/>
    </location>
    <ligand>
        <name>shikimate</name>
        <dbReference type="ChEBI" id="CHEBI:36208"/>
    </ligand>
</feature>
<feature type="binding site" evidence="8">
    <location>
        <begin position="129"/>
        <end position="133"/>
    </location>
    <ligand>
        <name>NADP(+)</name>
        <dbReference type="ChEBI" id="CHEBI:58349"/>
    </ligand>
</feature>
<feature type="binding site" evidence="8">
    <location>
        <position position="221"/>
    </location>
    <ligand>
        <name>NADP(+)</name>
        <dbReference type="ChEBI" id="CHEBI:58349"/>
    </ligand>
</feature>
<feature type="binding site" evidence="8">
    <location>
        <position position="89"/>
    </location>
    <ligand>
        <name>shikimate</name>
        <dbReference type="ChEBI" id="CHEBI:36208"/>
    </ligand>
</feature>
<keyword evidence="4 8" id="KW-0521">NADP</keyword>
<dbReference type="InterPro" id="IPR036291">
    <property type="entry name" value="NAD(P)-bd_dom_sf"/>
</dbReference>
<evidence type="ECO:0000256" key="1">
    <source>
        <dbReference type="ARBA" id="ARBA00004871"/>
    </source>
</evidence>
<dbReference type="InterPro" id="IPR041121">
    <property type="entry name" value="SDH_C"/>
</dbReference>